<dbReference type="AlphaFoldDB" id="A0A1Q9DDJ3"/>
<gene>
    <name evidence="2" type="ORF">AK812_SmicGene24819</name>
</gene>
<reference evidence="2 3" key="1">
    <citation type="submission" date="2016-02" db="EMBL/GenBank/DDBJ databases">
        <title>Genome analysis of coral dinoflagellate symbionts highlights evolutionary adaptations to a symbiotic lifestyle.</title>
        <authorList>
            <person name="Aranda M."/>
            <person name="Li Y."/>
            <person name="Liew Y.J."/>
            <person name="Baumgarten S."/>
            <person name="Simakov O."/>
            <person name="Wilson M."/>
            <person name="Piel J."/>
            <person name="Ashoor H."/>
            <person name="Bougouffa S."/>
            <person name="Bajic V.B."/>
            <person name="Ryu T."/>
            <person name="Ravasi T."/>
            <person name="Bayer T."/>
            <person name="Micklem G."/>
            <person name="Kim H."/>
            <person name="Bhak J."/>
            <person name="Lajeunesse T.C."/>
            <person name="Voolstra C.R."/>
        </authorList>
    </citation>
    <scope>NUCLEOTIDE SEQUENCE [LARGE SCALE GENOMIC DNA]</scope>
    <source>
        <strain evidence="2 3">CCMP2467</strain>
    </source>
</reference>
<feature type="region of interest" description="Disordered" evidence="1">
    <location>
        <begin position="212"/>
        <end position="245"/>
    </location>
</feature>
<dbReference type="OrthoDB" id="436646at2759"/>
<comment type="caution">
    <text evidence="2">The sequence shown here is derived from an EMBL/GenBank/DDBJ whole genome shotgun (WGS) entry which is preliminary data.</text>
</comment>
<accession>A0A1Q9DDJ3</accession>
<evidence type="ECO:0000313" key="2">
    <source>
        <dbReference type="EMBL" id="OLP93293.1"/>
    </source>
</evidence>
<dbReference type="Proteomes" id="UP000186817">
    <property type="component" value="Unassembled WGS sequence"/>
</dbReference>
<organism evidence="2 3">
    <name type="scientific">Symbiodinium microadriaticum</name>
    <name type="common">Dinoflagellate</name>
    <name type="synonym">Zooxanthella microadriatica</name>
    <dbReference type="NCBI Taxonomy" id="2951"/>
    <lineage>
        <taxon>Eukaryota</taxon>
        <taxon>Sar</taxon>
        <taxon>Alveolata</taxon>
        <taxon>Dinophyceae</taxon>
        <taxon>Suessiales</taxon>
        <taxon>Symbiodiniaceae</taxon>
        <taxon>Symbiodinium</taxon>
    </lineage>
</organism>
<feature type="compositionally biased region" description="Basic and acidic residues" evidence="1">
    <location>
        <begin position="426"/>
        <end position="435"/>
    </location>
</feature>
<feature type="region of interest" description="Disordered" evidence="1">
    <location>
        <begin position="151"/>
        <end position="175"/>
    </location>
</feature>
<protein>
    <submittedName>
        <fullName evidence="2">Uncharacterized protein</fullName>
    </submittedName>
</protein>
<feature type="compositionally biased region" description="Polar residues" evidence="1">
    <location>
        <begin position="395"/>
        <end position="405"/>
    </location>
</feature>
<proteinExistence type="predicted"/>
<feature type="region of interest" description="Disordered" evidence="1">
    <location>
        <begin position="392"/>
        <end position="435"/>
    </location>
</feature>
<feature type="region of interest" description="Disordered" evidence="1">
    <location>
        <begin position="104"/>
        <end position="136"/>
    </location>
</feature>
<evidence type="ECO:0000313" key="3">
    <source>
        <dbReference type="Proteomes" id="UP000186817"/>
    </source>
</evidence>
<evidence type="ECO:0000256" key="1">
    <source>
        <dbReference type="SAM" id="MobiDB-lite"/>
    </source>
</evidence>
<sequence length="435" mass="47612">MKVGALAFAPVGKSLAGPSWRQALIFKKLEADRWLLVLRVQSSTPEQEGCFQHEGRMFAVVESNSASLKKACVEPFLALEVDTASLQSRAASFLDDHHDLVFTTGSEEVKPTSAAARAPPGRPVKPGPDSDSYSSEEGAADLLEQVKSLRKSWQGRASPDDESSSDDDKAGFLRANPDKKTKKFGLWKASTGSSDSNPLQALATVELLKKFRGKTKKKSRGSSSSSASARSSRSSSLESRRGHKATGVAKAVSIFRSWKRGLRRHPLRHVRRYVKQVEHDLGATDGAPYRLTDHGKRLAWNRQKSLQRVYDLLGAILEKQLRGHPDQAAMLTVQSLRAVHQVVIDEGNRSVAWLLTGLEDPFARRRFGGEEESLETIAAFLKASQDLERRRKSWNLGSDNGQAQPPESAEVDTKGKGPKGGKGRGRNQDPAKADA</sequence>
<name>A0A1Q9DDJ3_SYMMI</name>
<dbReference type="EMBL" id="LSRX01000588">
    <property type="protein sequence ID" value="OLP93293.1"/>
    <property type="molecule type" value="Genomic_DNA"/>
</dbReference>
<feature type="compositionally biased region" description="Low complexity" evidence="1">
    <location>
        <begin position="221"/>
        <end position="237"/>
    </location>
</feature>
<feature type="compositionally biased region" description="Basic and acidic residues" evidence="1">
    <location>
        <begin position="166"/>
        <end position="175"/>
    </location>
</feature>
<feature type="compositionally biased region" description="Basic residues" evidence="1">
    <location>
        <begin position="416"/>
        <end position="425"/>
    </location>
</feature>
<keyword evidence="3" id="KW-1185">Reference proteome</keyword>